<feature type="domain" description="HTH tetR-type" evidence="6">
    <location>
        <begin position="25"/>
        <end position="85"/>
    </location>
</feature>
<evidence type="ECO:0000256" key="5">
    <source>
        <dbReference type="SAM" id="MobiDB-lite"/>
    </source>
</evidence>
<comment type="caution">
    <text evidence="7">The sequence shown here is derived from an EMBL/GenBank/DDBJ whole genome shotgun (WGS) entry which is preliminary data.</text>
</comment>
<dbReference type="GO" id="GO:0000976">
    <property type="term" value="F:transcription cis-regulatory region binding"/>
    <property type="evidence" value="ECO:0007669"/>
    <property type="project" value="TreeGrafter"/>
</dbReference>
<dbReference type="PROSITE" id="PS50977">
    <property type="entry name" value="HTH_TETR_2"/>
    <property type="match status" value="1"/>
</dbReference>
<dbReference type="AlphaFoldDB" id="U2YPW6"/>
<evidence type="ECO:0000259" key="6">
    <source>
        <dbReference type="PROSITE" id="PS50977"/>
    </source>
</evidence>
<dbReference type="eggNOG" id="COG1309">
    <property type="taxonomic scope" value="Bacteria"/>
</dbReference>
<feature type="region of interest" description="Disordered" evidence="5">
    <location>
        <begin position="1"/>
        <end position="21"/>
    </location>
</feature>
<dbReference type="KEGG" id="ntd:EGO55_06895"/>
<evidence type="ECO:0000256" key="4">
    <source>
        <dbReference type="PROSITE-ProRule" id="PRU00335"/>
    </source>
</evidence>
<keyword evidence="2 4" id="KW-0238">DNA-binding</keyword>
<reference evidence="7 8" key="1">
    <citation type="submission" date="2013-09" db="EMBL/GenBank/DDBJ databases">
        <title>Whole genome shotgun sequence of Novosphingobium tardaugens NBRC 16725.</title>
        <authorList>
            <person name="Isaki S."/>
            <person name="Hosoyama A."/>
            <person name="Tsuchikane K."/>
            <person name="Katsumata H."/>
            <person name="Ando Y."/>
            <person name="Yamazaki S."/>
            <person name="Fujita N."/>
        </authorList>
    </citation>
    <scope>NUCLEOTIDE SEQUENCE [LARGE SCALE GENOMIC DNA]</scope>
    <source>
        <strain evidence="7 8">NBRC 16725</strain>
    </source>
</reference>
<keyword evidence="1" id="KW-0805">Transcription regulation</keyword>
<dbReference type="OrthoDB" id="9816431at2"/>
<dbReference type="InterPro" id="IPR050109">
    <property type="entry name" value="HTH-type_TetR-like_transc_reg"/>
</dbReference>
<dbReference type="EMBL" id="BASZ01000011">
    <property type="protein sequence ID" value="GAD50712.1"/>
    <property type="molecule type" value="Genomic_DNA"/>
</dbReference>
<dbReference type="InterPro" id="IPR009057">
    <property type="entry name" value="Homeodomain-like_sf"/>
</dbReference>
<keyword evidence="8" id="KW-1185">Reference proteome</keyword>
<name>U2YPW6_9SPHN</name>
<dbReference type="PANTHER" id="PTHR30055">
    <property type="entry name" value="HTH-TYPE TRANSCRIPTIONAL REGULATOR RUTR"/>
    <property type="match status" value="1"/>
</dbReference>
<dbReference type="Proteomes" id="UP000016568">
    <property type="component" value="Unassembled WGS sequence"/>
</dbReference>
<dbReference type="Gene3D" id="1.10.357.10">
    <property type="entry name" value="Tetracycline Repressor, domain 2"/>
    <property type="match status" value="1"/>
</dbReference>
<keyword evidence="3" id="KW-0804">Transcription</keyword>
<dbReference type="SUPFAM" id="SSF46689">
    <property type="entry name" value="Homeodomain-like"/>
    <property type="match status" value="1"/>
</dbReference>
<dbReference type="RefSeq" id="WP_021691530.1">
    <property type="nucleotide sequence ID" value="NZ_BASZ01000011.1"/>
</dbReference>
<evidence type="ECO:0000256" key="3">
    <source>
        <dbReference type="ARBA" id="ARBA00023163"/>
    </source>
</evidence>
<evidence type="ECO:0000256" key="2">
    <source>
        <dbReference type="ARBA" id="ARBA00023125"/>
    </source>
</evidence>
<sequence length="215" mass="23646">MTRSDTQSDTQSSRRGGRPRRDEMEGRLFALLDTAAEIFAHQGYAGASIDSIASAARIGKPTIYARYGNKAGLLKAVIQHVLQHRLVPIDRPIIAQTAQGALQEQLANIIAASIAPAFIDLYRLYLNEGSRFPAIFEAFSPQDHTHRLLVEQLERNTAFDTLRVSKDEAASTMLAMAGMLVTMASAQPDYRETIDPSAEAARIVDVCLYGLLKRD</sequence>
<proteinExistence type="predicted"/>
<dbReference type="Pfam" id="PF00440">
    <property type="entry name" value="TetR_N"/>
    <property type="match status" value="1"/>
</dbReference>
<gene>
    <name evidence="7" type="ORF">NT2_11_00200</name>
</gene>
<dbReference type="InterPro" id="IPR001647">
    <property type="entry name" value="HTH_TetR"/>
</dbReference>
<evidence type="ECO:0000256" key="1">
    <source>
        <dbReference type="ARBA" id="ARBA00023015"/>
    </source>
</evidence>
<accession>U2YPW6</accession>
<protein>
    <submittedName>
        <fullName evidence="7">Putative TetR family transcriptional regulator</fullName>
    </submittedName>
</protein>
<evidence type="ECO:0000313" key="7">
    <source>
        <dbReference type="EMBL" id="GAD50712.1"/>
    </source>
</evidence>
<evidence type="ECO:0000313" key="8">
    <source>
        <dbReference type="Proteomes" id="UP000016568"/>
    </source>
</evidence>
<dbReference type="GO" id="GO:0003700">
    <property type="term" value="F:DNA-binding transcription factor activity"/>
    <property type="evidence" value="ECO:0007669"/>
    <property type="project" value="TreeGrafter"/>
</dbReference>
<dbReference type="PRINTS" id="PR00455">
    <property type="entry name" value="HTHTETR"/>
</dbReference>
<feature type="compositionally biased region" description="Low complexity" evidence="5">
    <location>
        <begin position="1"/>
        <end position="14"/>
    </location>
</feature>
<dbReference type="PANTHER" id="PTHR30055:SF234">
    <property type="entry name" value="HTH-TYPE TRANSCRIPTIONAL REGULATOR BETI"/>
    <property type="match status" value="1"/>
</dbReference>
<feature type="DNA-binding region" description="H-T-H motif" evidence="4">
    <location>
        <begin position="48"/>
        <end position="67"/>
    </location>
</feature>
<organism evidence="7 8">
    <name type="scientific">Caenibius tardaugens NBRC 16725</name>
    <dbReference type="NCBI Taxonomy" id="1219035"/>
    <lineage>
        <taxon>Bacteria</taxon>
        <taxon>Pseudomonadati</taxon>
        <taxon>Pseudomonadota</taxon>
        <taxon>Alphaproteobacteria</taxon>
        <taxon>Sphingomonadales</taxon>
        <taxon>Erythrobacteraceae</taxon>
        <taxon>Caenibius</taxon>
    </lineage>
</organism>